<name>A0A1F6NM20_9BACT</name>
<dbReference type="Proteomes" id="UP000178349">
    <property type="component" value="Unassembled WGS sequence"/>
</dbReference>
<comment type="caution">
    <text evidence="1">The sequence shown here is derived from an EMBL/GenBank/DDBJ whole genome shotgun (WGS) entry which is preliminary data.</text>
</comment>
<gene>
    <name evidence="1" type="ORF">A2493_01410</name>
</gene>
<reference evidence="1 2" key="1">
    <citation type="journal article" date="2016" name="Nat. Commun.">
        <title>Thousands of microbial genomes shed light on interconnected biogeochemical processes in an aquifer system.</title>
        <authorList>
            <person name="Anantharaman K."/>
            <person name="Brown C.T."/>
            <person name="Hug L.A."/>
            <person name="Sharon I."/>
            <person name="Castelle C.J."/>
            <person name="Probst A.J."/>
            <person name="Thomas B.C."/>
            <person name="Singh A."/>
            <person name="Wilkins M.J."/>
            <person name="Karaoz U."/>
            <person name="Brodie E.L."/>
            <person name="Williams K.H."/>
            <person name="Hubbard S.S."/>
            <person name="Banfield J.F."/>
        </authorList>
    </citation>
    <scope>NUCLEOTIDE SEQUENCE [LARGE SCALE GENOMIC DNA]</scope>
</reference>
<sequence>MAYTPGDPSRLIKPDEKRLDKFRDQILSFAEKHDLNSKQLETAYLLALGTPEEDEEVQQFLSEEVKELSKIINKASLEGVPLNEIGDMIAHHKGLEESKQNFTEWVSGLDISIKEKNLIASIIEKRRVGVLTFVDRKTGDDLFDFEIPKSSKESSSTPVWAYNFEILLKDAIKKSTDGKFEIWFVEKN</sequence>
<organism evidence="1 2">
    <name type="scientific">Candidatus Magasanikbacteria bacterium RIFOXYC12_FULL_33_11</name>
    <dbReference type="NCBI Taxonomy" id="1798701"/>
    <lineage>
        <taxon>Bacteria</taxon>
        <taxon>Candidatus Magasanikiibacteriota</taxon>
    </lineage>
</organism>
<evidence type="ECO:0000313" key="1">
    <source>
        <dbReference type="EMBL" id="OGH84992.1"/>
    </source>
</evidence>
<accession>A0A1F6NM20</accession>
<protein>
    <submittedName>
        <fullName evidence="1">Uncharacterized protein</fullName>
    </submittedName>
</protein>
<proteinExistence type="predicted"/>
<dbReference type="AlphaFoldDB" id="A0A1F6NM20"/>
<evidence type="ECO:0000313" key="2">
    <source>
        <dbReference type="Proteomes" id="UP000178349"/>
    </source>
</evidence>
<dbReference type="EMBL" id="MFQW01000051">
    <property type="protein sequence ID" value="OGH84992.1"/>
    <property type="molecule type" value="Genomic_DNA"/>
</dbReference>